<organism evidence="2 3">
    <name type="scientific">Larinioides sclopetarius</name>
    <dbReference type="NCBI Taxonomy" id="280406"/>
    <lineage>
        <taxon>Eukaryota</taxon>
        <taxon>Metazoa</taxon>
        <taxon>Ecdysozoa</taxon>
        <taxon>Arthropoda</taxon>
        <taxon>Chelicerata</taxon>
        <taxon>Arachnida</taxon>
        <taxon>Araneae</taxon>
        <taxon>Araneomorphae</taxon>
        <taxon>Entelegynae</taxon>
        <taxon>Araneoidea</taxon>
        <taxon>Araneidae</taxon>
        <taxon>Larinioides</taxon>
    </lineage>
</organism>
<dbReference type="EMBL" id="CAXIEN010000053">
    <property type="protein sequence ID" value="CAL1271147.1"/>
    <property type="molecule type" value="Genomic_DNA"/>
</dbReference>
<comment type="caution">
    <text evidence="2">The sequence shown here is derived from an EMBL/GenBank/DDBJ whole genome shotgun (WGS) entry which is preliminary data.</text>
</comment>
<reference evidence="2 3" key="1">
    <citation type="submission" date="2024-04" db="EMBL/GenBank/DDBJ databases">
        <authorList>
            <person name="Rising A."/>
            <person name="Reimegard J."/>
            <person name="Sonavane S."/>
            <person name="Akerstrom W."/>
            <person name="Nylinder S."/>
            <person name="Hedman E."/>
            <person name="Kallberg Y."/>
        </authorList>
    </citation>
    <scope>NUCLEOTIDE SEQUENCE [LARGE SCALE GENOMIC DNA]</scope>
</reference>
<evidence type="ECO:0008006" key="4">
    <source>
        <dbReference type="Google" id="ProtNLM"/>
    </source>
</evidence>
<feature type="non-terminal residue" evidence="2">
    <location>
        <position position="41"/>
    </location>
</feature>
<evidence type="ECO:0000313" key="2">
    <source>
        <dbReference type="EMBL" id="CAL1271147.1"/>
    </source>
</evidence>
<dbReference type="AlphaFoldDB" id="A0AAV1ZIA9"/>
<evidence type="ECO:0000313" key="3">
    <source>
        <dbReference type="Proteomes" id="UP001497382"/>
    </source>
</evidence>
<dbReference type="Proteomes" id="UP001497382">
    <property type="component" value="Unassembled WGS sequence"/>
</dbReference>
<protein>
    <recommendedName>
        <fullName evidence="4">30S ribosomal protein S20</fullName>
    </recommendedName>
</protein>
<name>A0AAV1ZIA9_9ARAC</name>
<evidence type="ECO:0000256" key="1">
    <source>
        <dbReference type="SAM" id="MobiDB-lite"/>
    </source>
</evidence>
<accession>A0AAV1ZIA9</accession>
<keyword evidence="3" id="KW-1185">Reference proteome</keyword>
<gene>
    <name evidence="2" type="ORF">LARSCL_LOCUS5674</name>
</gene>
<sequence>MSSRNRKAKRESGAFYRKEKHRRNLQTSGSIEKLFQTIGKN</sequence>
<proteinExistence type="predicted"/>
<feature type="region of interest" description="Disordered" evidence="1">
    <location>
        <begin position="1"/>
        <end position="25"/>
    </location>
</feature>